<evidence type="ECO:0000313" key="2">
    <source>
        <dbReference type="Proteomes" id="UP000242791"/>
    </source>
</evidence>
<name>A0A1J9QCR3_9EURO</name>
<gene>
    <name evidence="1" type="ORF">ACJ73_02288</name>
</gene>
<dbReference type="Proteomes" id="UP000242791">
    <property type="component" value="Unassembled WGS sequence"/>
</dbReference>
<keyword evidence="2" id="KW-1185">Reference proteome</keyword>
<evidence type="ECO:0000313" key="1">
    <source>
        <dbReference type="EMBL" id="OJD26329.1"/>
    </source>
</evidence>
<dbReference type="OrthoDB" id="4190313at2759"/>
<dbReference type="AlphaFoldDB" id="A0A1J9QCR3"/>
<comment type="caution">
    <text evidence="1">The sequence shown here is derived from an EMBL/GenBank/DDBJ whole genome shotgun (WGS) entry which is preliminary data.</text>
</comment>
<reference evidence="1 2" key="1">
    <citation type="submission" date="2015-08" db="EMBL/GenBank/DDBJ databases">
        <title>Emmonsia species relationships and genome sequence.</title>
        <authorList>
            <person name="Cuomo C.A."/>
            <person name="Schwartz I.S."/>
            <person name="Kenyon C."/>
            <person name="De Hoog G.S."/>
            <person name="Govender N.P."/>
            <person name="Botha A."/>
            <person name="Moreno L."/>
            <person name="De Vries M."/>
            <person name="Munoz J.F."/>
            <person name="Stielow J.B."/>
        </authorList>
    </citation>
    <scope>NUCLEOTIDE SEQUENCE [LARGE SCALE GENOMIC DNA]</scope>
    <source>
        <strain evidence="1 2">EI222</strain>
    </source>
</reference>
<organism evidence="1 2">
    <name type="scientific">Blastomyces percursus</name>
    <dbReference type="NCBI Taxonomy" id="1658174"/>
    <lineage>
        <taxon>Eukaryota</taxon>
        <taxon>Fungi</taxon>
        <taxon>Dikarya</taxon>
        <taxon>Ascomycota</taxon>
        <taxon>Pezizomycotina</taxon>
        <taxon>Eurotiomycetes</taxon>
        <taxon>Eurotiomycetidae</taxon>
        <taxon>Onygenales</taxon>
        <taxon>Ajellomycetaceae</taxon>
        <taxon>Blastomyces</taxon>
    </lineage>
</organism>
<accession>A0A1J9QCR3</accession>
<proteinExistence type="predicted"/>
<protein>
    <submittedName>
        <fullName evidence="1">Uncharacterized protein</fullName>
    </submittedName>
</protein>
<dbReference type="VEuPathDB" id="FungiDB:ACJ73_02288"/>
<sequence length="153" mass="17531">MSSDESLDEALRNYSQLQKSKVKDLQDLIKRKGELEKPGFFNVLPSLSEIVKHYYANGSPITTIEELEEQALKQYKKSGKPDFECLHVALVLRQGEDLNQGQTLNHSSHSSVLLDWSFNKGDVNLIVWEESYRCQVLNVEEAISMLSPEIRYI</sequence>
<dbReference type="EMBL" id="LGTZ01000239">
    <property type="protein sequence ID" value="OJD26329.1"/>
    <property type="molecule type" value="Genomic_DNA"/>
</dbReference>